<comment type="caution">
    <text evidence="3">The sequence shown here is derived from an EMBL/GenBank/DDBJ whole genome shotgun (WGS) entry which is preliminary data.</text>
</comment>
<keyword evidence="4" id="KW-1185">Reference proteome</keyword>
<feature type="region of interest" description="Disordered" evidence="1">
    <location>
        <begin position="25"/>
        <end position="55"/>
    </location>
</feature>
<sequence>MRRPNTFLTLVYAAVVLSLPVGCGGEGGEGTNPPPGDGTPQIPPDDSESRRAGESLNQLETRWKRASGTRTTGVSTTFDLSGKSMYLSTDGQAQVAAPGVLLPAPIFPNNRRYVFFTDARVGEQTGALVLEGQRIELSSGTLGAVDIQSAIARTHKPDGTAASAVELRTRENVTGSDPEFTFPADWSDAGQALFFSDAAAIQASNVTLTGFTRGVLVTPSGNIEILGSVTVASASRMYWDTAARIEVQETRVTGPSFALGGVVESGTLAPTGISPAASLPSMVKGGQATIALKPGNARSEAAFQLTQAVTEQGMLLPPAPEIAFDPQTGPVTVKTGQRVLIPVVFREKGFQGDAVLADLQVTGSGKDAVSVPLGNVEPFVGRLWKEVADSGLAAPFLAISLAPLTPFLAIGEALTCLFTTCPKAYPNWMDAGEVSRFHIIIQGKISPGTYEANVTLTGRNYEALTIPVQFTVTE</sequence>
<name>A0ABU5H7R6_9BACT</name>
<accession>A0ABU5H7R6</accession>
<feature type="signal peptide" evidence="2">
    <location>
        <begin position="1"/>
        <end position="23"/>
    </location>
</feature>
<organism evidence="3 4">
    <name type="scientific">Hyalangium rubrum</name>
    <dbReference type="NCBI Taxonomy" id="3103134"/>
    <lineage>
        <taxon>Bacteria</taxon>
        <taxon>Pseudomonadati</taxon>
        <taxon>Myxococcota</taxon>
        <taxon>Myxococcia</taxon>
        <taxon>Myxococcales</taxon>
        <taxon>Cystobacterineae</taxon>
        <taxon>Archangiaceae</taxon>
        <taxon>Hyalangium</taxon>
    </lineage>
</organism>
<dbReference type="Proteomes" id="UP001291309">
    <property type="component" value="Unassembled WGS sequence"/>
</dbReference>
<proteinExistence type="predicted"/>
<feature type="compositionally biased region" description="Pro residues" evidence="1">
    <location>
        <begin position="32"/>
        <end position="43"/>
    </location>
</feature>
<dbReference type="RefSeq" id="WP_321548223.1">
    <property type="nucleotide sequence ID" value="NZ_JAXIVS010000008.1"/>
</dbReference>
<protein>
    <recommendedName>
        <fullName evidence="5">Lipoprotein</fullName>
    </recommendedName>
</protein>
<evidence type="ECO:0000256" key="2">
    <source>
        <dbReference type="SAM" id="SignalP"/>
    </source>
</evidence>
<evidence type="ECO:0000256" key="1">
    <source>
        <dbReference type="SAM" id="MobiDB-lite"/>
    </source>
</evidence>
<reference evidence="3 4" key="1">
    <citation type="submission" date="2023-12" db="EMBL/GenBank/DDBJ databases">
        <title>the genome sequence of Hyalangium sp. s54d21.</title>
        <authorList>
            <person name="Zhang X."/>
        </authorList>
    </citation>
    <scope>NUCLEOTIDE SEQUENCE [LARGE SCALE GENOMIC DNA]</scope>
    <source>
        <strain evidence="4">s54d21</strain>
    </source>
</reference>
<dbReference type="EMBL" id="JAXIVS010000008">
    <property type="protein sequence ID" value="MDY7229502.1"/>
    <property type="molecule type" value="Genomic_DNA"/>
</dbReference>
<keyword evidence="2" id="KW-0732">Signal</keyword>
<evidence type="ECO:0008006" key="5">
    <source>
        <dbReference type="Google" id="ProtNLM"/>
    </source>
</evidence>
<evidence type="ECO:0000313" key="3">
    <source>
        <dbReference type="EMBL" id="MDY7229502.1"/>
    </source>
</evidence>
<evidence type="ECO:0000313" key="4">
    <source>
        <dbReference type="Proteomes" id="UP001291309"/>
    </source>
</evidence>
<gene>
    <name evidence="3" type="ORF">SYV04_24125</name>
</gene>
<feature type="chain" id="PRO_5046590567" description="Lipoprotein" evidence="2">
    <location>
        <begin position="24"/>
        <end position="474"/>
    </location>
</feature>